<dbReference type="PANTHER" id="PTHR11857:SF46">
    <property type="entry name" value="GENERAL ODORANT-BINDING PROTEIN 99A-RELATED"/>
    <property type="match status" value="1"/>
</dbReference>
<evidence type="ECO:0000256" key="4">
    <source>
        <dbReference type="ARBA" id="ARBA00022729"/>
    </source>
</evidence>
<sequence>MVRWVVGTVMLLLLLRWSVECEAFQSSNIVLQSFDETVQQCAELLSIGPSKWISLRTGVFVRDVETTCLLRCVGVSGRFWSDHNGLRKDLLARYFLADASDTQNVNRTQLCLDALPALPSDPQRCCDLALESFLCFYYNYGNLRQDRIFVPLDQPQLLHVTARCMDVHQITMKHLMSLSAEEMDANISVHCLVRCIGIKTGIYTDQDGVHMDRIYSQYGEGYCEAKFKNDAAQCIRQQGELKANSNPCHRAYNLLYKCFENVRNVISEYEMRDSDED</sequence>
<reference evidence="8" key="1">
    <citation type="submission" date="2013-03" db="EMBL/GenBank/DDBJ databases">
        <title>The Genome Sequence of Anopheles dirus WRAIR2.</title>
        <authorList>
            <consortium name="The Broad Institute Genomics Platform"/>
            <person name="Neafsey D.E."/>
            <person name="Walton C."/>
            <person name="Walker B."/>
            <person name="Young S.K."/>
            <person name="Zeng Q."/>
            <person name="Gargeya S."/>
            <person name="Fitzgerald M."/>
            <person name="Haas B."/>
            <person name="Abouelleil A."/>
            <person name="Allen A.W."/>
            <person name="Alvarado L."/>
            <person name="Arachchi H.M."/>
            <person name="Berlin A.M."/>
            <person name="Chapman S.B."/>
            <person name="Gainer-Dewar J."/>
            <person name="Goldberg J."/>
            <person name="Griggs A."/>
            <person name="Gujja S."/>
            <person name="Hansen M."/>
            <person name="Howarth C."/>
            <person name="Imamovic A."/>
            <person name="Ireland A."/>
            <person name="Larimer J."/>
            <person name="McCowan C."/>
            <person name="Murphy C."/>
            <person name="Pearson M."/>
            <person name="Poon T.W."/>
            <person name="Priest M."/>
            <person name="Roberts A."/>
            <person name="Saif S."/>
            <person name="Shea T."/>
            <person name="Sisk P."/>
            <person name="Sykes S."/>
            <person name="Wortman J."/>
            <person name="Nusbaum C."/>
            <person name="Birren B."/>
        </authorList>
    </citation>
    <scope>NUCLEOTIDE SEQUENCE [LARGE SCALE GENOMIC DNA]</scope>
    <source>
        <strain evidence="8">WRAIR2</strain>
    </source>
</reference>
<dbReference type="AlphaFoldDB" id="A0A182N1P9"/>
<dbReference type="InterPro" id="IPR036728">
    <property type="entry name" value="PBP_GOBP_sf"/>
</dbReference>
<name>A0A182N1P9_9DIPT</name>
<keyword evidence="3" id="KW-0964">Secreted</keyword>
<feature type="chain" id="PRO_5008129202" evidence="6">
    <location>
        <begin position="22"/>
        <end position="277"/>
    </location>
</feature>
<dbReference type="GO" id="GO:0005549">
    <property type="term" value="F:odorant binding"/>
    <property type="evidence" value="ECO:0007669"/>
    <property type="project" value="InterPro"/>
</dbReference>
<dbReference type="Gene3D" id="1.10.238.20">
    <property type="entry name" value="Pheromone/general odorant binding protein domain"/>
    <property type="match status" value="2"/>
</dbReference>
<dbReference type="Pfam" id="PF01395">
    <property type="entry name" value="PBP_GOBP"/>
    <property type="match status" value="2"/>
</dbReference>
<evidence type="ECO:0000313" key="8">
    <source>
        <dbReference type="Proteomes" id="UP000075884"/>
    </source>
</evidence>
<comment type="similarity">
    <text evidence="2">Belongs to the PBP/GOBP family.</text>
</comment>
<dbReference type="GO" id="GO:0005615">
    <property type="term" value="C:extracellular space"/>
    <property type="evidence" value="ECO:0007669"/>
    <property type="project" value="TreeGrafter"/>
</dbReference>
<evidence type="ECO:0000256" key="6">
    <source>
        <dbReference type="SAM" id="SignalP"/>
    </source>
</evidence>
<feature type="signal peptide" evidence="6">
    <location>
        <begin position="1"/>
        <end position="21"/>
    </location>
</feature>
<protein>
    <submittedName>
        <fullName evidence="7">Uncharacterized protein</fullName>
    </submittedName>
</protein>
<dbReference type="SMART" id="SM00708">
    <property type="entry name" value="PhBP"/>
    <property type="match status" value="2"/>
</dbReference>
<evidence type="ECO:0000256" key="5">
    <source>
        <dbReference type="ARBA" id="ARBA00023157"/>
    </source>
</evidence>
<dbReference type="VEuPathDB" id="VectorBase:ADIR001557"/>
<proteinExistence type="inferred from homology"/>
<dbReference type="GO" id="GO:0007608">
    <property type="term" value="P:sensory perception of smell"/>
    <property type="evidence" value="ECO:0007669"/>
    <property type="project" value="TreeGrafter"/>
</dbReference>
<evidence type="ECO:0000256" key="3">
    <source>
        <dbReference type="ARBA" id="ARBA00022525"/>
    </source>
</evidence>
<dbReference type="PANTHER" id="PTHR11857">
    <property type="entry name" value="ODORANT BINDING PROTEIN-RELATED"/>
    <property type="match status" value="1"/>
</dbReference>
<organism evidence="7 8">
    <name type="scientific">Anopheles dirus</name>
    <dbReference type="NCBI Taxonomy" id="7168"/>
    <lineage>
        <taxon>Eukaryota</taxon>
        <taxon>Metazoa</taxon>
        <taxon>Ecdysozoa</taxon>
        <taxon>Arthropoda</taxon>
        <taxon>Hexapoda</taxon>
        <taxon>Insecta</taxon>
        <taxon>Pterygota</taxon>
        <taxon>Neoptera</taxon>
        <taxon>Endopterygota</taxon>
        <taxon>Diptera</taxon>
        <taxon>Nematocera</taxon>
        <taxon>Culicoidea</taxon>
        <taxon>Culicidae</taxon>
        <taxon>Anophelinae</taxon>
        <taxon>Anopheles</taxon>
    </lineage>
</organism>
<dbReference type="FunFam" id="1.10.238.20:FF:000003">
    <property type="entry name" value="AGAP010409-PA"/>
    <property type="match status" value="1"/>
</dbReference>
<evidence type="ECO:0000256" key="1">
    <source>
        <dbReference type="ARBA" id="ARBA00004613"/>
    </source>
</evidence>
<keyword evidence="8" id="KW-1185">Reference proteome</keyword>
<reference evidence="7" key="2">
    <citation type="submission" date="2020-05" db="UniProtKB">
        <authorList>
            <consortium name="EnsemblMetazoa"/>
        </authorList>
    </citation>
    <scope>IDENTIFICATION</scope>
    <source>
        <strain evidence="7">WRAIR2</strain>
    </source>
</reference>
<dbReference type="InterPro" id="IPR006170">
    <property type="entry name" value="PBP/GOBP"/>
</dbReference>
<keyword evidence="5" id="KW-1015">Disulfide bond</keyword>
<evidence type="ECO:0000256" key="2">
    <source>
        <dbReference type="ARBA" id="ARBA00008098"/>
    </source>
</evidence>
<comment type="subcellular location">
    <subcellularLocation>
        <location evidence="1">Secreted</location>
    </subcellularLocation>
</comment>
<evidence type="ECO:0000313" key="7">
    <source>
        <dbReference type="EnsemblMetazoa" id="ADIR001557-PA"/>
    </source>
</evidence>
<dbReference type="SUPFAM" id="SSF47565">
    <property type="entry name" value="Insect pheromone/odorant-binding proteins"/>
    <property type="match status" value="2"/>
</dbReference>
<dbReference type="CDD" id="cd23992">
    <property type="entry name" value="PBP_GOBP"/>
    <property type="match status" value="1"/>
</dbReference>
<keyword evidence="4 6" id="KW-0732">Signal</keyword>
<accession>A0A182N1P9</accession>
<dbReference type="Proteomes" id="UP000075884">
    <property type="component" value="Unassembled WGS sequence"/>
</dbReference>
<dbReference type="EnsemblMetazoa" id="ADIR001557-RA">
    <property type="protein sequence ID" value="ADIR001557-PA"/>
    <property type="gene ID" value="ADIR001557"/>
</dbReference>